<proteinExistence type="predicted"/>
<evidence type="ECO:0000313" key="2">
    <source>
        <dbReference type="Proteomes" id="UP001631969"/>
    </source>
</evidence>
<keyword evidence="1" id="KW-0378">Hydrolase</keyword>
<keyword evidence="2" id="KW-1185">Reference proteome</keyword>
<accession>A0ACC7NUY1</accession>
<gene>
    <name evidence="1" type="ORF">ACI1P1_06765</name>
</gene>
<organism evidence="1 2">
    <name type="scientific">Paenibacillus mesotrionivorans</name>
    <dbReference type="NCBI Taxonomy" id="3160968"/>
    <lineage>
        <taxon>Bacteria</taxon>
        <taxon>Bacillati</taxon>
        <taxon>Bacillota</taxon>
        <taxon>Bacilli</taxon>
        <taxon>Bacillales</taxon>
        <taxon>Paenibacillaceae</taxon>
        <taxon>Paenibacillus</taxon>
    </lineage>
</organism>
<name>A0ACC7NUY1_9BACL</name>
<evidence type="ECO:0000313" key="1">
    <source>
        <dbReference type="EMBL" id="MFM9327980.1"/>
    </source>
</evidence>
<reference evidence="1" key="1">
    <citation type="submission" date="2024-12" db="EMBL/GenBank/DDBJ databases">
        <authorList>
            <person name="Wu N."/>
        </authorList>
    </citation>
    <scope>NUCLEOTIDE SEQUENCE</scope>
    <source>
        <strain evidence="1">P15</strain>
    </source>
</reference>
<dbReference type="EMBL" id="JBJURJ010000004">
    <property type="protein sequence ID" value="MFM9327980.1"/>
    <property type="molecule type" value="Genomic_DNA"/>
</dbReference>
<dbReference type="Proteomes" id="UP001631969">
    <property type="component" value="Unassembled WGS sequence"/>
</dbReference>
<protein>
    <submittedName>
        <fullName evidence="1">Alpha/beta hydrolase</fullName>
    </submittedName>
</protein>
<sequence length="319" mass="35006">MANEMPRKTVDLSTKEPGAGDGFALAGTECIEVCSSVSGREYRIMLATPQTSSPAAGYPVIYLLDAEMCFGTAVEAVHWQTKPPKGYDPAVVVGIGYPSRLDRVRERFLDYTTPADPAQLPVRGNREPWPPLGGADAFLDFIEQELMPVVEARYPVDRSRQAFIGHSMGGFLVLHALFTRAPVFRTYVAGSPSIWWNGHTLLEEERAFRRRLMERADGQKAAESVGRVESPERAETLSSADPERLLLIAAGGHEGGGDSRMLENAMELGARLSALHHPLLTVVVKEFEGEGHISVVPALLAKGIRLSLAKTREEREWNV</sequence>
<comment type="caution">
    <text evidence="1">The sequence shown here is derived from an EMBL/GenBank/DDBJ whole genome shotgun (WGS) entry which is preliminary data.</text>
</comment>